<feature type="binding site" evidence="8">
    <location>
        <begin position="281"/>
        <end position="284"/>
    </location>
    <ligand>
        <name>ATP</name>
        <dbReference type="ChEBI" id="CHEBI:30616"/>
    </ligand>
</feature>
<keyword evidence="3" id="KW-0547">Nucleotide-binding</keyword>
<dbReference type="InterPro" id="IPR045864">
    <property type="entry name" value="aa-tRNA-synth_II/BPL/LPL"/>
</dbReference>
<dbReference type="AlphaFoldDB" id="A0A060DAS4"/>
<dbReference type="InterPro" id="IPR006195">
    <property type="entry name" value="aa-tRNA-synth_II"/>
</dbReference>
<dbReference type="InterPro" id="IPR002317">
    <property type="entry name" value="Ser-tRNA-ligase_type_1"/>
</dbReference>
<dbReference type="PANTHER" id="PTHR11778">
    <property type="entry name" value="SERYL-TRNA SYNTHETASE"/>
    <property type="match status" value="1"/>
</dbReference>
<dbReference type="Gene3D" id="3.30.930.10">
    <property type="entry name" value="Bira Bifunctional Protein, Domain 2"/>
    <property type="match status" value="1"/>
</dbReference>
<sequence>MYYSNLNLYNNKISMIDFETILEYNKMKNNKLDKIFRNLEIYQITTQLSLFQNNLFIIFKLIKKLNIKNLFKKTNNIIKNNTASFYLLRKKIIYQNFNKNLIFFNNYFISSFNSLIVPHSFINNQHIVIKKYGTLKFLKYSHYDMIKKLKIVDLHTSKQSIGDRGYFLIREGVDLNLSLIMYGFKFLTFFNYFKVWSPCFVKKSLLKKCVQLSDFEEQLYKIKEKITDKFLIATSEQSLCAKMENTIHNLSHLPRKLVCYSECFRKEVGSHGKDTKGIFRVHQFEKIEQFIVSQPNKYNSTNNFLNLLEITEKFYKLFQIPYQIILLTTSDINFVSYIKFDIEAWFSGSKTFRELVSCSNCKNYQSINLNIETSFKKKKFKPTDTFNSTLIATERFICNMLENYQTPFGLKIPKNLKQFLKNLDLINYKIFF</sequence>
<evidence type="ECO:0000256" key="5">
    <source>
        <dbReference type="ARBA" id="ARBA00023146"/>
    </source>
</evidence>
<dbReference type="GO" id="GO:0005524">
    <property type="term" value="F:ATP binding"/>
    <property type="evidence" value="ECO:0007669"/>
    <property type="project" value="UniProtKB-KW"/>
</dbReference>
<feature type="domain" description="Aminoacyl-transfer RNA synthetases class-II family profile" evidence="9">
    <location>
        <begin position="140"/>
        <end position="413"/>
    </location>
</feature>
<feature type="binding site" evidence="7">
    <location>
        <position position="288"/>
    </location>
    <ligand>
        <name>L-serine</name>
        <dbReference type="ChEBI" id="CHEBI:33384"/>
    </ligand>
</feature>
<dbReference type="PRINTS" id="PR00981">
    <property type="entry name" value="TRNASYNTHSER"/>
</dbReference>
<name>A0A060DAS4_9EUKA</name>
<dbReference type="GO" id="GO:0006434">
    <property type="term" value="P:seryl-tRNA aminoacylation"/>
    <property type="evidence" value="ECO:0007669"/>
    <property type="project" value="InterPro"/>
</dbReference>
<feature type="binding site" evidence="7">
    <location>
        <position position="234"/>
    </location>
    <ligand>
        <name>L-serine</name>
        <dbReference type="ChEBI" id="CHEBI:33384"/>
    </ligand>
</feature>
<evidence type="ECO:0000256" key="3">
    <source>
        <dbReference type="ARBA" id="ARBA00022741"/>
    </source>
</evidence>
<evidence type="ECO:0000256" key="7">
    <source>
        <dbReference type="PIRSR" id="PIRSR001529-1"/>
    </source>
</evidence>
<dbReference type="PIRSF" id="PIRSF001529">
    <property type="entry name" value="Ser-tRNA-synth_IIa"/>
    <property type="match status" value="1"/>
</dbReference>
<gene>
    <name evidence="10" type="primary">sys1</name>
    <name evidence="10" type="ORF">M951_chr276</name>
</gene>
<dbReference type="SUPFAM" id="SSF55681">
    <property type="entry name" value="Class II aaRS and biotin synthetases"/>
    <property type="match status" value="1"/>
</dbReference>
<accession>A0A060DAS4</accession>
<keyword evidence="2 10" id="KW-0436">Ligase</keyword>
<evidence type="ECO:0000256" key="2">
    <source>
        <dbReference type="ARBA" id="ARBA00022598"/>
    </source>
</evidence>
<evidence type="ECO:0000256" key="4">
    <source>
        <dbReference type="ARBA" id="ARBA00022840"/>
    </source>
</evidence>
<feature type="site" description="Important for serine binding" evidence="7">
    <location>
        <position position="389"/>
    </location>
</feature>
<evidence type="ECO:0000313" key="11">
    <source>
        <dbReference type="Proteomes" id="UP000243670"/>
    </source>
</evidence>
<evidence type="ECO:0000256" key="8">
    <source>
        <dbReference type="PIRSR" id="PIRSR001529-2"/>
    </source>
</evidence>
<dbReference type="Proteomes" id="UP000243670">
    <property type="component" value="Nucleomorph 2"/>
</dbReference>
<keyword evidence="4 8" id="KW-0067">ATP-binding</keyword>
<protein>
    <recommendedName>
        <fullName evidence="1">serine--tRNA ligase</fullName>
        <ecNumber evidence="1">6.1.1.11</ecNumber>
    </recommendedName>
    <alternativeName>
        <fullName evidence="6">Seryl-tRNA synthetase</fullName>
    </alternativeName>
</protein>
<organism evidence="10 11">
    <name type="scientific">Lotharella oceanica</name>
    <dbReference type="NCBI Taxonomy" id="641309"/>
    <lineage>
        <taxon>Eukaryota</taxon>
        <taxon>Sar</taxon>
        <taxon>Rhizaria</taxon>
        <taxon>Cercozoa</taxon>
        <taxon>Chlorarachniophyceae</taxon>
        <taxon>Lotharella</taxon>
    </lineage>
</organism>
<keyword evidence="10" id="KW-0542">Nucleomorph</keyword>
<dbReference type="GO" id="GO:0004828">
    <property type="term" value="F:serine-tRNA ligase activity"/>
    <property type="evidence" value="ECO:0007669"/>
    <property type="project" value="UniProtKB-EC"/>
</dbReference>
<reference evidence="10 11" key="1">
    <citation type="journal article" date="2014" name="BMC Genomics">
        <title>Nucleomorph and plastid genome sequences of the chlorarachniophyte Lotharella oceanica: convergent reductive evolution and frequent recombination in nucleomorph-bearing algae.</title>
        <authorList>
            <person name="Tanifuji G."/>
            <person name="Onodera N.T."/>
            <person name="Brown M.W."/>
            <person name="Curtis B.A."/>
            <person name="Roger A.J."/>
            <person name="Ka-Shu Wong G."/>
            <person name="Melkonian M."/>
            <person name="Archibald J.M."/>
        </authorList>
    </citation>
    <scope>NUCLEOTIDE SEQUENCE [LARGE SCALE GENOMIC DNA]</scope>
    <source>
        <strain evidence="10 11">CCMP622</strain>
    </source>
</reference>
<evidence type="ECO:0000256" key="6">
    <source>
        <dbReference type="ARBA" id="ARBA00031113"/>
    </source>
</evidence>
<feature type="binding site" evidence="7">
    <location>
        <position position="265"/>
    </location>
    <ligand>
        <name>L-serine</name>
        <dbReference type="ChEBI" id="CHEBI:33384"/>
    </ligand>
</feature>
<dbReference type="PROSITE" id="PS50862">
    <property type="entry name" value="AA_TRNA_LIGASE_II"/>
    <property type="match status" value="1"/>
</dbReference>
<proteinExistence type="predicted"/>
<evidence type="ECO:0000256" key="1">
    <source>
        <dbReference type="ARBA" id="ARBA00012840"/>
    </source>
</evidence>
<keyword evidence="5 10" id="KW-0030">Aminoacyl-tRNA synthetase</keyword>
<dbReference type="InterPro" id="IPR002314">
    <property type="entry name" value="aa-tRNA-synt_IIb"/>
</dbReference>
<evidence type="ECO:0000313" key="10">
    <source>
        <dbReference type="EMBL" id="AIB09777.1"/>
    </source>
</evidence>
<evidence type="ECO:0000259" key="9">
    <source>
        <dbReference type="PROSITE" id="PS50862"/>
    </source>
</evidence>
<feature type="binding site" evidence="8">
    <location>
        <begin position="354"/>
        <end position="357"/>
    </location>
    <ligand>
        <name>ATP</name>
        <dbReference type="ChEBI" id="CHEBI:30616"/>
    </ligand>
</feature>
<feature type="binding site" evidence="7">
    <location>
        <position position="387"/>
    </location>
    <ligand>
        <name>L-serine</name>
        <dbReference type="ChEBI" id="CHEBI:33384"/>
    </ligand>
</feature>
<feature type="binding site" evidence="8">
    <location>
        <begin position="265"/>
        <end position="267"/>
    </location>
    <ligand>
        <name>ATP</name>
        <dbReference type="ChEBI" id="CHEBI:30616"/>
    </ligand>
</feature>
<dbReference type="EMBL" id="CP006628">
    <property type="protein sequence ID" value="AIB09777.1"/>
    <property type="molecule type" value="Genomic_DNA"/>
</dbReference>
<geneLocation type="nucleomorph" evidence="10"/>
<dbReference type="EC" id="6.1.1.11" evidence="1"/>
<dbReference type="Pfam" id="PF00587">
    <property type="entry name" value="tRNA-synt_2b"/>
    <property type="match status" value="1"/>
</dbReference>